<feature type="compositionally biased region" description="Basic residues" evidence="1">
    <location>
        <begin position="7"/>
        <end position="21"/>
    </location>
</feature>
<protein>
    <submittedName>
        <fullName evidence="3">Uncharacterized protein</fullName>
    </submittedName>
</protein>
<keyword evidence="2" id="KW-1133">Transmembrane helix</keyword>
<evidence type="ECO:0000313" key="4">
    <source>
        <dbReference type="Proteomes" id="UP000502504"/>
    </source>
</evidence>
<sequence>MAPVRRPAVRPRPPVRRRPAGRAHPAGTADPGAAALRGGRRGAGGGTARTARGTCARGLRPGHGDPAAPPAGTGARARGGGGDGLVNRAQREAAVRRIMEGTEPRVPPGLPADAVRRGSRLLRRRELALRLMWLLLCAATVAFTVWALVARPWVEPPSETTPPLTGW</sequence>
<reference evidence="3 4" key="1">
    <citation type="submission" date="2020-03" db="EMBL/GenBank/DDBJ databases">
        <title>Is there a link between lipid content and antibiotic production in Streptomyces?</title>
        <authorList>
            <person name="David M."/>
            <person name="Lejeune C."/>
            <person name="Abreu S."/>
            <person name="Thibessard A."/>
            <person name="Leblond P."/>
            <person name="Chaminade P."/>
            <person name="Virolle M.-J."/>
        </authorList>
    </citation>
    <scope>NUCLEOTIDE SEQUENCE [LARGE SCALE GENOMIC DNA]</scope>
    <source>
        <strain evidence="3 4">DSM 41481</strain>
    </source>
</reference>
<dbReference type="AlphaFoldDB" id="A0AAE7CPP4"/>
<evidence type="ECO:0000313" key="3">
    <source>
        <dbReference type="EMBL" id="QIT49071.1"/>
    </source>
</evidence>
<keyword evidence="2" id="KW-0472">Membrane</keyword>
<dbReference type="Proteomes" id="UP000502504">
    <property type="component" value="Chromosome"/>
</dbReference>
<evidence type="ECO:0000256" key="1">
    <source>
        <dbReference type="SAM" id="MobiDB-lite"/>
    </source>
</evidence>
<feature type="compositionally biased region" description="Low complexity" evidence="1">
    <location>
        <begin position="22"/>
        <end position="37"/>
    </location>
</feature>
<evidence type="ECO:0000256" key="2">
    <source>
        <dbReference type="SAM" id="Phobius"/>
    </source>
</evidence>
<feature type="compositionally biased region" description="Low complexity" evidence="1">
    <location>
        <begin position="48"/>
        <end position="76"/>
    </location>
</feature>
<proteinExistence type="predicted"/>
<name>A0AAE7CPP4_STRAT</name>
<keyword evidence="2" id="KW-0812">Transmembrane</keyword>
<gene>
    <name evidence="3" type="ORF">HCX60_24810</name>
</gene>
<accession>A0AAE7CPP4</accession>
<organism evidence="3 4">
    <name type="scientific">Streptomyces antibioticus</name>
    <dbReference type="NCBI Taxonomy" id="1890"/>
    <lineage>
        <taxon>Bacteria</taxon>
        <taxon>Bacillati</taxon>
        <taxon>Actinomycetota</taxon>
        <taxon>Actinomycetes</taxon>
        <taxon>Kitasatosporales</taxon>
        <taxon>Streptomycetaceae</taxon>
        <taxon>Streptomyces</taxon>
    </lineage>
</organism>
<feature type="region of interest" description="Disordered" evidence="1">
    <location>
        <begin position="1"/>
        <end position="90"/>
    </location>
</feature>
<dbReference type="EMBL" id="CP050692">
    <property type="protein sequence ID" value="QIT49071.1"/>
    <property type="molecule type" value="Genomic_DNA"/>
</dbReference>
<feature type="transmembrane region" description="Helical" evidence="2">
    <location>
        <begin position="127"/>
        <end position="149"/>
    </location>
</feature>